<proteinExistence type="predicted"/>
<dbReference type="EMBL" id="AJIL01000077">
    <property type="protein sequence ID" value="KNE96792.1"/>
    <property type="molecule type" value="Genomic_DNA"/>
</dbReference>
<protein>
    <submittedName>
        <fullName evidence="1">Uncharacterized protein</fullName>
    </submittedName>
</protein>
<sequence>MPPSLPPTLTTVLLKFDKITVLLPVTKKSTIADLKKGFLEAMSGTTTSGPKDSRLEDASSFQIYRSSTRKAQLNDTGSGVVWRAHSDDHATLSDLFIDEAETLGIGFKNSKGSYDTPVIEIWKELETEG</sequence>
<evidence type="ECO:0000313" key="1">
    <source>
        <dbReference type="EMBL" id="KNE96792.1"/>
    </source>
</evidence>
<accession>A0A0L0VBV3</accession>
<reference evidence="2" key="1">
    <citation type="submission" date="2014-03" db="EMBL/GenBank/DDBJ databases">
        <title>The Genome Sequence of Puccinia striiformis f. sp. tritici PST-78.</title>
        <authorList>
            <consortium name="The Broad Institute Genome Sequencing Platform"/>
            <person name="Cuomo C."/>
            <person name="Hulbert S."/>
            <person name="Chen X."/>
            <person name="Walker B."/>
            <person name="Young S.K."/>
            <person name="Zeng Q."/>
            <person name="Gargeya S."/>
            <person name="Fitzgerald M."/>
            <person name="Haas B."/>
            <person name="Abouelleil A."/>
            <person name="Alvarado L."/>
            <person name="Arachchi H.M."/>
            <person name="Berlin A.M."/>
            <person name="Chapman S.B."/>
            <person name="Goldberg J."/>
            <person name="Griggs A."/>
            <person name="Gujja S."/>
            <person name="Hansen M."/>
            <person name="Howarth C."/>
            <person name="Imamovic A."/>
            <person name="Larimer J."/>
            <person name="McCowan C."/>
            <person name="Montmayeur A."/>
            <person name="Murphy C."/>
            <person name="Neiman D."/>
            <person name="Pearson M."/>
            <person name="Priest M."/>
            <person name="Roberts A."/>
            <person name="Saif S."/>
            <person name="Shea T."/>
            <person name="Sisk P."/>
            <person name="Sykes S."/>
            <person name="Wortman J."/>
            <person name="Nusbaum C."/>
            <person name="Birren B."/>
        </authorList>
    </citation>
    <scope>NUCLEOTIDE SEQUENCE [LARGE SCALE GENOMIC DNA]</scope>
    <source>
        <strain evidence="2">race PST-78</strain>
    </source>
</reference>
<evidence type="ECO:0000313" key="2">
    <source>
        <dbReference type="Proteomes" id="UP000054564"/>
    </source>
</evidence>
<dbReference type="AlphaFoldDB" id="A0A0L0VBV3"/>
<name>A0A0L0VBV3_9BASI</name>
<dbReference type="Proteomes" id="UP000054564">
    <property type="component" value="Unassembled WGS sequence"/>
</dbReference>
<organism evidence="1 2">
    <name type="scientific">Puccinia striiformis f. sp. tritici PST-78</name>
    <dbReference type="NCBI Taxonomy" id="1165861"/>
    <lineage>
        <taxon>Eukaryota</taxon>
        <taxon>Fungi</taxon>
        <taxon>Dikarya</taxon>
        <taxon>Basidiomycota</taxon>
        <taxon>Pucciniomycotina</taxon>
        <taxon>Pucciniomycetes</taxon>
        <taxon>Pucciniales</taxon>
        <taxon>Pucciniaceae</taxon>
        <taxon>Puccinia</taxon>
    </lineage>
</organism>
<comment type="caution">
    <text evidence="1">The sequence shown here is derived from an EMBL/GenBank/DDBJ whole genome shotgun (WGS) entry which is preliminary data.</text>
</comment>
<gene>
    <name evidence="1" type="ORF">PSTG_09929</name>
</gene>
<keyword evidence="2" id="KW-1185">Reference proteome</keyword>
<dbReference type="OrthoDB" id="2505938at2759"/>